<feature type="domain" description="Gfo/Idh/MocA-like oxidoreductase N-terminal" evidence="2">
    <location>
        <begin position="11"/>
        <end position="125"/>
    </location>
</feature>
<protein>
    <submittedName>
        <fullName evidence="4">Gfo/Idh/MocA family oxidoreductase</fullName>
    </submittedName>
</protein>
<dbReference type="Gene3D" id="3.30.360.10">
    <property type="entry name" value="Dihydrodipicolinate Reductase, domain 2"/>
    <property type="match status" value="1"/>
</dbReference>
<keyword evidence="1" id="KW-0560">Oxidoreductase</keyword>
<dbReference type="GO" id="GO:0000166">
    <property type="term" value="F:nucleotide binding"/>
    <property type="evidence" value="ECO:0007669"/>
    <property type="project" value="InterPro"/>
</dbReference>
<evidence type="ECO:0000313" key="5">
    <source>
        <dbReference type="Proteomes" id="UP000782312"/>
    </source>
</evidence>
<dbReference type="EMBL" id="JACPUR010000027">
    <property type="protein sequence ID" value="MBI3128312.1"/>
    <property type="molecule type" value="Genomic_DNA"/>
</dbReference>
<gene>
    <name evidence="4" type="ORF">HYZ11_11960</name>
</gene>
<dbReference type="GO" id="GO:0016491">
    <property type="term" value="F:oxidoreductase activity"/>
    <property type="evidence" value="ECO:0007669"/>
    <property type="project" value="UniProtKB-KW"/>
</dbReference>
<dbReference type="Gene3D" id="3.40.50.720">
    <property type="entry name" value="NAD(P)-binding Rossmann-like Domain"/>
    <property type="match status" value="1"/>
</dbReference>
<dbReference type="Proteomes" id="UP000782312">
    <property type="component" value="Unassembled WGS sequence"/>
</dbReference>
<dbReference type="AlphaFoldDB" id="A0A932I208"/>
<organism evidence="4 5">
    <name type="scientific">Tectimicrobiota bacterium</name>
    <dbReference type="NCBI Taxonomy" id="2528274"/>
    <lineage>
        <taxon>Bacteria</taxon>
        <taxon>Pseudomonadati</taxon>
        <taxon>Nitrospinota/Tectimicrobiota group</taxon>
        <taxon>Candidatus Tectimicrobiota</taxon>
    </lineage>
</organism>
<accession>A0A932I208</accession>
<dbReference type="SUPFAM" id="SSF55347">
    <property type="entry name" value="Glyceraldehyde-3-phosphate dehydrogenase-like, C-terminal domain"/>
    <property type="match status" value="1"/>
</dbReference>
<dbReference type="PANTHER" id="PTHR43818:SF11">
    <property type="entry name" value="BCDNA.GH03377"/>
    <property type="match status" value="1"/>
</dbReference>
<reference evidence="4" key="1">
    <citation type="submission" date="2020-07" db="EMBL/GenBank/DDBJ databases">
        <title>Huge and variable diversity of episymbiotic CPR bacteria and DPANN archaea in groundwater ecosystems.</title>
        <authorList>
            <person name="He C.Y."/>
            <person name="Keren R."/>
            <person name="Whittaker M."/>
            <person name="Farag I.F."/>
            <person name="Doudna J."/>
            <person name="Cate J.H.D."/>
            <person name="Banfield J.F."/>
        </authorList>
    </citation>
    <scope>NUCLEOTIDE SEQUENCE</scope>
    <source>
        <strain evidence="4">NC_groundwater_763_Ag_S-0.2um_68_21</strain>
    </source>
</reference>
<dbReference type="Pfam" id="PF01408">
    <property type="entry name" value="GFO_IDH_MocA"/>
    <property type="match status" value="1"/>
</dbReference>
<proteinExistence type="predicted"/>
<evidence type="ECO:0000259" key="2">
    <source>
        <dbReference type="Pfam" id="PF01408"/>
    </source>
</evidence>
<dbReference type="Pfam" id="PF22725">
    <property type="entry name" value="GFO_IDH_MocA_C3"/>
    <property type="match status" value="1"/>
</dbReference>
<evidence type="ECO:0000259" key="3">
    <source>
        <dbReference type="Pfam" id="PF22725"/>
    </source>
</evidence>
<dbReference type="InterPro" id="IPR000683">
    <property type="entry name" value="Gfo/Idh/MocA-like_OxRdtase_N"/>
</dbReference>
<feature type="domain" description="GFO/IDH/MocA-like oxidoreductase" evidence="3">
    <location>
        <begin position="137"/>
        <end position="257"/>
    </location>
</feature>
<dbReference type="SUPFAM" id="SSF51735">
    <property type="entry name" value="NAD(P)-binding Rossmann-fold domains"/>
    <property type="match status" value="1"/>
</dbReference>
<sequence>MPVSSPEPAGYAVLGCGLMGGRHAEVISCLEGAELRCAYDSDPARRDEVCRRFGCRPAASAEDAVADPGVRAVLVAAPSFLHAPMALMAARAGKHVLLEKPLANDTASGREVIGRCREAGVALSVVSQKRFDPGAMQLKAALDAGLLGRVFLAEVSINYYRDENYFLQAPWRASRAESGGGVLMNQGIHYIDLLMWCLGPVAEVRGAIGTVREGYQEEDVAAALLELECGALATLTASTVAYPGFPETLTLYGSEGTCTIAEGKGVVRWEHKGKAPLPAPPAEPPPPEELPPKLHSMYRNHRDFLGAFRVGRPPAVRPEEALAVVALIEKLYVDARPG</sequence>
<dbReference type="InterPro" id="IPR055170">
    <property type="entry name" value="GFO_IDH_MocA-like_dom"/>
</dbReference>
<evidence type="ECO:0000256" key="1">
    <source>
        <dbReference type="ARBA" id="ARBA00023002"/>
    </source>
</evidence>
<name>A0A932I208_UNCTE</name>
<dbReference type="PANTHER" id="PTHR43818">
    <property type="entry name" value="BCDNA.GH03377"/>
    <property type="match status" value="1"/>
</dbReference>
<evidence type="ECO:0000313" key="4">
    <source>
        <dbReference type="EMBL" id="MBI3128312.1"/>
    </source>
</evidence>
<dbReference type="InterPro" id="IPR050463">
    <property type="entry name" value="Gfo/Idh/MocA_oxidrdct_glycsds"/>
</dbReference>
<dbReference type="InterPro" id="IPR036291">
    <property type="entry name" value="NAD(P)-bd_dom_sf"/>
</dbReference>
<comment type="caution">
    <text evidence="4">The sequence shown here is derived from an EMBL/GenBank/DDBJ whole genome shotgun (WGS) entry which is preliminary data.</text>
</comment>